<comment type="caution">
    <text evidence="1">The sequence shown here is derived from an EMBL/GenBank/DDBJ whole genome shotgun (WGS) entry which is preliminary data.</text>
</comment>
<name>A0ABS7ME52_9SPHN</name>
<keyword evidence="2" id="KW-1185">Reference proteome</keyword>
<dbReference type="EMBL" id="JAILXK010000002">
    <property type="protein sequence ID" value="MBY4637302.1"/>
    <property type="molecule type" value="Genomic_DNA"/>
</dbReference>
<evidence type="ECO:0000313" key="2">
    <source>
        <dbReference type="Proteomes" id="UP001166571"/>
    </source>
</evidence>
<sequence length="113" mass="12631">MDEFVEEWGESLMLEAEERELKAMAFPLTVYRGGTGTVEEVATGVSWTLKPEIASFYANEWPQRWGGTREPVIVSAKVDEGEVFAFLDDRSEAEILIPYPDQIDGVGRLSCSP</sequence>
<reference evidence="1" key="1">
    <citation type="submission" date="2021-08" db="EMBL/GenBank/DDBJ databases">
        <title>Sphingopyxis panaciterrulae sp. nov., isolated from the surface water of the Yellow Sea.</title>
        <authorList>
            <person name="Gao Z."/>
            <person name="Zhang D."/>
            <person name="Zhang A."/>
        </authorList>
    </citation>
    <scope>NUCLEOTIDE SEQUENCE</scope>
    <source>
        <strain evidence="1">XHP0097</strain>
    </source>
</reference>
<gene>
    <name evidence="1" type="ORF">K5P26_09145</name>
</gene>
<dbReference type="Proteomes" id="UP001166571">
    <property type="component" value="Unassembled WGS sequence"/>
</dbReference>
<protein>
    <submittedName>
        <fullName evidence="1">Uncharacterized protein</fullName>
    </submittedName>
</protein>
<organism evidence="1 2">
    <name type="scientific">Sphingopyxis jiangsuensis</name>
    <dbReference type="NCBI Taxonomy" id="2871171"/>
    <lineage>
        <taxon>Bacteria</taxon>
        <taxon>Pseudomonadati</taxon>
        <taxon>Pseudomonadota</taxon>
        <taxon>Alphaproteobacteria</taxon>
        <taxon>Sphingomonadales</taxon>
        <taxon>Sphingomonadaceae</taxon>
        <taxon>Sphingopyxis</taxon>
    </lineage>
</organism>
<accession>A0ABS7ME52</accession>
<evidence type="ECO:0000313" key="1">
    <source>
        <dbReference type="EMBL" id="MBY4637302.1"/>
    </source>
</evidence>
<proteinExistence type="predicted"/>